<protein>
    <submittedName>
        <fullName evidence="1">Uncharacterized protein</fullName>
    </submittedName>
</protein>
<dbReference type="EMBL" id="KZ084144">
    <property type="protein sequence ID" value="OSC97949.1"/>
    <property type="molecule type" value="Genomic_DNA"/>
</dbReference>
<keyword evidence="2" id="KW-1185">Reference proteome</keyword>
<gene>
    <name evidence="1" type="ORF">PYCCODRAFT_1048600</name>
</gene>
<reference evidence="1 2" key="1">
    <citation type="journal article" date="2015" name="Biotechnol. Biofuels">
        <title>Enhanced degradation of softwood versus hardwood by the white-rot fungus Pycnoporus coccineus.</title>
        <authorList>
            <person name="Couturier M."/>
            <person name="Navarro D."/>
            <person name="Chevret D."/>
            <person name="Henrissat B."/>
            <person name="Piumi F."/>
            <person name="Ruiz-Duenas F.J."/>
            <person name="Martinez A.T."/>
            <person name="Grigoriev I.V."/>
            <person name="Riley R."/>
            <person name="Lipzen A."/>
            <person name="Berrin J.G."/>
            <person name="Master E.R."/>
            <person name="Rosso M.N."/>
        </authorList>
    </citation>
    <scope>NUCLEOTIDE SEQUENCE [LARGE SCALE GENOMIC DNA]</scope>
    <source>
        <strain evidence="1 2">BRFM310</strain>
    </source>
</reference>
<evidence type="ECO:0000313" key="1">
    <source>
        <dbReference type="EMBL" id="OSC97949.1"/>
    </source>
</evidence>
<proteinExistence type="predicted"/>
<dbReference type="AlphaFoldDB" id="A0A1Y2IA10"/>
<sequence>MCGLQAKTQSLSPKPTLPISGELQGPLAYRNTTLALRRQPCFLRVHNGALLSAVPTFSHNIRRVPGRAGGRHWHAMCRREWCVAPGTSIAVEGLSQYRPGTRGLRLASDRSVGPPRLAASLHLQGGLAGTQASGPDWSSRLLASRASQDECAVCPLRIRSSWSSDNNFVTLGDEPHLAILGAQRKQRAGAQQYAVVHVIRCSSLTTRIGESSTSASRQGGRLCHAIESVYSCRRCLDSLFPMRSTPTSSTVAAEPYRLPADHISD</sequence>
<evidence type="ECO:0000313" key="2">
    <source>
        <dbReference type="Proteomes" id="UP000193067"/>
    </source>
</evidence>
<accession>A0A1Y2IA10</accession>
<dbReference type="Proteomes" id="UP000193067">
    <property type="component" value="Unassembled WGS sequence"/>
</dbReference>
<organism evidence="1 2">
    <name type="scientific">Trametes coccinea (strain BRFM310)</name>
    <name type="common">Pycnoporus coccineus</name>
    <dbReference type="NCBI Taxonomy" id="1353009"/>
    <lineage>
        <taxon>Eukaryota</taxon>
        <taxon>Fungi</taxon>
        <taxon>Dikarya</taxon>
        <taxon>Basidiomycota</taxon>
        <taxon>Agaricomycotina</taxon>
        <taxon>Agaricomycetes</taxon>
        <taxon>Polyporales</taxon>
        <taxon>Polyporaceae</taxon>
        <taxon>Trametes</taxon>
    </lineage>
</organism>
<name>A0A1Y2IA10_TRAC3</name>